<evidence type="ECO:0000313" key="2">
    <source>
        <dbReference type="Proteomes" id="UP000032266"/>
    </source>
</evidence>
<keyword evidence="2" id="KW-1185">Reference proteome</keyword>
<gene>
    <name evidence="1" type="ORF">YC6258_05607</name>
</gene>
<protein>
    <submittedName>
        <fullName evidence="1">Uncharacterized protein</fullName>
    </submittedName>
</protein>
<sequence length="43" mass="4940">MPFITDVILGLMGIYSRRICNKAYSLFLPDIQKCDVKHPQQGE</sequence>
<proteinExistence type="predicted"/>
<dbReference type="AlphaFoldDB" id="A0A0C5VEB1"/>
<evidence type="ECO:0000313" key="1">
    <source>
        <dbReference type="EMBL" id="AJQ97635.1"/>
    </source>
</evidence>
<dbReference type="HOGENOM" id="CLU_3234265_0_0_6"/>
<accession>A0A0C5VEB1</accession>
<organism evidence="1 2">
    <name type="scientific">Gynuella sunshinyii YC6258</name>
    <dbReference type="NCBI Taxonomy" id="1445510"/>
    <lineage>
        <taxon>Bacteria</taxon>
        <taxon>Pseudomonadati</taxon>
        <taxon>Pseudomonadota</taxon>
        <taxon>Gammaproteobacteria</taxon>
        <taxon>Oceanospirillales</taxon>
        <taxon>Saccharospirillaceae</taxon>
        <taxon>Gynuella</taxon>
    </lineage>
</organism>
<name>A0A0C5VEB1_9GAMM</name>
<dbReference type="Proteomes" id="UP000032266">
    <property type="component" value="Chromosome"/>
</dbReference>
<dbReference type="KEGG" id="gsn:YC6258_05607"/>
<dbReference type="EMBL" id="CP007142">
    <property type="protein sequence ID" value="AJQ97635.1"/>
    <property type="molecule type" value="Genomic_DNA"/>
</dbReference>
<reference evidence="1 2" key="1">
    <citation type="submission" date="2014-01" db="EMBL/GenBank/DDBJ databases">
        <title>Full genme sequencing of cellulolytic bacterium Gynuella sunshinyii YC6258T gen. nov., sp. nov.</title>
        <authorList>
            <person name="Khan H."/>
            <person name="Chung E.J."/>
            <person name="Chung Y.R."/>
        </authorList>
    </citation>
    <scope>NUCLEOTIDE SEQUENCE [LARGE SCALE GENOMIC DNA]</scope>
    <source>
        <strain evidence="1 2">YC6258</strain>
    </source>
</reference>